<dbReference type="OrthoDB" id="19448at2759"/>
<evidence type="ECO:0000256" key="5">
    <source>
        <dbReference type="PIRSR" id="PIRSR615500-1"/>
    </source>
</evidence>
<evidence type="ECO:0000259" key="11">
    <source>
        <dbReference type="Pfam" id="PF05922"/>
    </source>
</evidence>
<feature type="region of interest" description="Disordered" evidence="8">
    <location>
        <begin position="259"/>
        <end position="279"/>
    </location>
</feature>
<dbReference type="InterPro" id="IPR023828">
    <property type="entry name" value="Peptidase_S8_Ser-AS"/>
</dbReference>
<feature type="active site" description="Charge relay system" evidence="5 6">
    <location>
        <position position="175"/>
    </location>
</feature>
<dbReference type="InterPro" id="IPR010259">
    <property type="entry name" value="S8pro/Inhibitor_I9"/>
</dbReference>
<dbReference type="GO" id="GO:0004252">
    <property type="term" value="F:serine-type endopeptidase activity"/>
    <property type="evidence" value="ECO:0007669"/>
    <property type="project" value="UniProtKB-UniRule"/>
</dbReference>
<evidence type="ECO:0000256" key="7">
    <source>
        <dbReference type="RuleBase" id="RU003355"/>
    </source>
</evidence>
<dbReference type="InterPro" id="IPR034193">
    <property type="entry name" value="PCSK9_ProteinaseK-like"/>
</dbReference>
<evidence type="ECO:0000256" key="8">
    <source>
        <dbReference type="SAM" id="MobiDB-lite"/>
    </source>
</evidence>
<name>G4TQQ2_SERID</name>
<dbReference type="InterPro" id="IPR023827">
    <property type="entry name" value="Peptidase_S8_Asp-AS"/>
</dbReference>
<proteinExistence type="inferred from homology"/>
<evidence type="ECO:0000313" key="12">
    <source>
        <dbReference type="EMBL" id="CCA73645.1"/>
    </source>
</evidence>
<sequence length="476" mass="49052">MIFAFISALLFAVEAVNSAPVPPKLAPLYRRSSSNSTRYIVALHENTVNPTQRLDWLNRVLATTTPRISAQSTSDANGAIHHWDAGVFNGLAGTFDSESVNVLRAQSEVAWIEEDAVLHKSASPLISQLNAPWGLSRLSSDSPLDVPARFDPRNTSFTYTFPSSAGKGVDIYILDSGIRTTHLDYNGRAEFLATFSDGAPGQDRDGHGSHVAGTAAGRAFGVAKAANLFAVKVLDDSGAGPISAIISGLNLVAKRASGQNTTSTTNSTTQAQSVVSPPTLDRRVTANVNNFTLLNQLPNSANVSSPVDPGTSTRSGRPSVVNMSLGGSSHSRALDAAVQSLIAQGVVVVIAAGNDGVEVGDASPADVPEAITVGAMDVNDNVPSFSNFGSQVAVFAPGAAILSCGITSDNATAVLSGTSMATPHITGLSAVLLGEDPTLSPAQVKAKIQSLAIQGALGTGFKVGSGTKNLLANLRV</sequence>
<comment type="similarity">
    <text evidence="1 6 7">Belongs to the peptidase S8 family.</text>
</comment>
<keyword evidence="9" id="KW-0732">Signal</keyword>
<feature type="domain" description="Inhibitor I9" evidence="11">
    <location>
        <begin position="38"/>
        <end position="119"/>
    </location>
</feature>
<evidence type="ECO:0000256" key="9">
    <source>
        <dbReference type="SAM" id="SignalP"/>
    </source>
</evidence>
<protein>
    <submittedName>
        <fullName evidence="12">Probable endopeptidase K</fullName>
    </submittedName>
</protein>
<keyword evidence="3 6" id="KW-0378">Hydrolase</keyword>
<dbReference type="GO" id="GO:0005615">
    <property type="term" value="C:extracellular space"/>
    <property type="evidence" value="ECO:0007669"/>
    <property type="project" value="TreeGrafter"/>
</dbReference>
<dbReference type="PRINTS" id="PR00723">
    <property type="entry name" value="SUBTILISIN"/>
</dbReference>
<keyword evidence="2 6" id="KW-0645">Protease</keyword>
<keyword evidence="13" id="KW-1185">Reference proteome</keyword>
<evidence type="ECO:0000256" key="4">
    <source>
        <dbReference type="ARBA" id="ARBA00022825"/>
    </source>
</evidence>
<dbReference type="SUPFAM" id="SSF52743">
    <property type="entry name" value="Subtilisin-like"/>
    <property type="match status" value="1"/>
</dbReference>
<dbReference type="CDD" id="cd04077">
    <property type="entry name" value="Peptidases_S8_PCSK9_ProteinaseK_like"/>
    <property type="match status" value="1"/>
</dbReference>
<feature type="active site" description="Charge relay system" evidence="5 6">
    <location>
        <position position="207"/>
    </location>
</feature>
<feature type="domain" description="Peptidase S8/S53" evidence="10">
    <location>
        <begin position="166"/>
        <end position="452"/>
    </location>
</feature>
<dbReference type="InterPro" id="IPR036852">
    <property type="entry name" value="Peptidase_S8/S53_dom_sf"/>
</dbReference>
<evidence type="ECO:0000256" key="6">
    <source>
        <dbReference type="PROSITE-ProRule" id="PRU01240"/>
    </source>
</evidence>
<comment type="caution">
    <text evidence="12">The sequence shown here is derived from an EMBL/GenBank/DDBJ whole genome shotgun (WGS) entry which is preliminary data.</text>
</comment>
<dbReference type="STRING" id="1109443.G4TQQ2"/>
<dbReference type="HOGENOM" id="CLU_011263_1_0_1"/>
<evidence type="ECO:0000259" key="10">
    <source>
        <dbReference type="Pfam" id="PF00082"/>
    </source>
</evidence>
<feature type="chain" id="PRO_5003469010" evidence="9">
    <location>
        <begin position="19"/>
        <end position="476"/>
    </location>
</feature>
<dbReference type="PANTHER" id="PTHR43806">
    <property type="entry name" value="PEPTIDASE S8"/>
    <property type="match status" value="1"/>
</dbReference>
<evidence type="ECO:0000256" key="1">
    <source>
        <dbReference type="ARBA" id="ARBA00011073"/>
    </source>
</evidence>
<dbReference type="Gene3D" id="3.40.50.200">
    <property type="entry name" value="Peptidase S8/S53 domain"/>
    <property type="match status" value="1"/>
</dbReference>
<dbReference type="Proteomes" id="UP000007148">
    <property type="component" value="Unassembled WGS sequence"/>
</dbReference>
<dbReference type="InterPro" id="IPR015500">
    <property type="entry name" value="Peptidase_S8_subtilisin-rel"/>
</dbReference>
<feature type="region of interest" description="Disordered" evidence="8">
    <location>
        <begin position="299"/>
        <end position="319"/>
    </location>
</feature>
<feature type="signal peptide" evidence="9">
    <location>
        <begin position="1"/>
        <end position="18"/>
    </location>
</feature>
<feature type="active site" description="Charge relay system" evidence="5 6">
    <location>
        <position position="419"/>
    </location>
</feature>
<dbReference type="GO" id="GO:0006508">
    <property type="term" value="P:proteolysis"/>
    <property type="evidence" value="ECO:0007669"/>
    <property type="project" value="UniProtKB-KW"/>
</dbReference>
<feature type="compositionally biased region" description="Low complexity" evidence="8">
    <location>
        <begin position="259"/>
        <end position="276"/>
    </location>
</feature>
<dbReference type="AlphaFoldDB" id="G4TQQ2"/>
<dbReference type="InterPro" id="IPR037045">
    <property type="entry name" value="S8pro/Inhibitor_I9_sf"/>
</dbReference>
<dbReference type="PANTHER" id="PTHR43806:SF58">
    <property type="entry name" value="ALKALINE PROTEASE 1-RELATED"/>
    <property type="match status" value="1"/>
</dbReference>
<dbReference type="PROSITE" id="PS00137">
    <property type="entry name" value="SUBTILASE_HIS"/>
    <property type="match status" value="1"/>
</dbReference>
<dbReference type="PROSITE" id="PS00138">
    <property type="entry name" value="SUBTILASE_SER"/>
    <property type="match status" value="1"/>
</dbReference>
<gene>
    <name evidence="12" type="ORF">PIIN_07598</name>
</gene>
<dbReference type="OMA" id="SEVAWIE"/>
<organism evidence="12 13">
    <name type="scientific">Serendipita indica (strain DSM 11827)</name>
    <name type="common">Root endophyte fungus</name>
    <name type="synonym">Piriformospora indica</name>
    <dbReference type="NCBI Taxonomy" id="1109443"/>
    <lineage>
        <taxon>Eukaryota</taxon>
        <taxon>Fungi</taxon>
        <taxon>Dikarya</taxon>
        <taxon>Basidiomycota</taxon>
        <taxon>Agaricomycotina</taxon>
        <taxon>Agaricomycetes</taxon>
        <taxon>Sebacinales</taxon>
        <taxon>Serendipitaceae</taxon>
        <taxon>Serendipita</taxon>
    </lineage>
</organism>
<dbReference type="Pfam" id="PF05922">
    <property type="entry name" value="Inhibitor_I9"/>
    <property type="match status" value="1"/>
</dbReference>
<dbReference type="InParanoid" id="G4TQQ2"/>
<dbReference type="InterPro" id="IPR050131">
    <property type="entry name" value="Peptidase_S8_subtilisin-like"/>
</dbReference>
<dbReference type="eggNOG" id="KOG1153">
    <property type="taxonomic scope" value="Eukaryota"/>
</dbReference>
<reference evidence="12 13" key="1">
    <citation type="journal article" date="2011" name="PLoS Pathog.">
        <title>Endophytic Life Strategies Decoded by Genome and Transcriptome Analyses of the Mutualistic Root Symbiont Piriformospora indica.</title>
        <authorList>
            <person name="Zuccaro A."/>
            <person name="Lahrmann U."/>
            <person name="Guldener U."/>
            <person name="Langen G."/>
            <person name="Pfiffi S."/>
            <person name="Biedenkopf D."/>
            <person name="Wong P."/>
            <person name="Samans B."/>
            <person name="Grimm C."/>
            <person name="Basiewicz M."/>
            <person name="Murat C."/>
            <person name="Martin F."/>
            <person name="Kogel K.H."/>
        </authorList>
    </citation>
    <scope>NUCLEOTIDE SEQUENCE [LARGE SCALE GENOMIC DNA]</scope>
    <source>
        <strain evidence="12 13">DSM 11827</strain>
    </source>
</reference>
<evidence type="ECO:0000256" key="3">
    <source>
        <dbReference type="ARBA" id="ARBA00022801"/>
    </source>
</evidence>
<dbReference type="InterPro" id="IPR022398">
    <property type="entry name" value="Peptidase_S8_His-AS"/>
</dbReference>
<dbReference type="EMBL" id="CAFZ01000241">
    <property type="protein sequence ID" value="CCA73645.1"/>
    <property type="molecule type" value="Genomic_DNA"/>
</dbReference>
<dbReference type="SUPFAM" id="SSF54897">
    <property type="entry name" value="Protease propeptides/inhibitors"/>
    <property type="match status" value="1"/>
</dbReference>
<dbReference type="InterPro" id="IPR000209">
    <property type="entry name" value="Peptidase_S8/S53_dom"/>
</dbReference>
<dbReference type="Gene3D" id="3.30.70.80">
    <property type="entry name" value="Peptidase S8 propeptide/proteinase inhibitor I9"/>
    <property type="match status" value="1"/>
</dbReference>
<keyword evidence="4 6" id="KW-0720">Serine protease</keyword>
<evidence type="ECO:0000256" key="2">
    <source>
        <dbReference type="ARBA" id="ARBA00022670"/>
    </source>
</evidence>
<dbReference type="PROSITE" id="PS00136">
    <property type="entry name" value="SUBTILASE_ASP"/>
    <property type="match status" value="1"/>
</dbReference>
<dbReference type="Pfam" id="PF00082">
    <property type="entry name" value="Peptidase_S8"/>
    <property type="match status" value="1"/>
</dbReference>
<accession>G4TQQ2</accession>
<evidence type="ECO:0000313" key="13">
    <source>
        <dbReference type="Proteomes" id="UP000007148"/>
    </source>
</evidence>
<dbReference type="PROSITE" id="PS51892">
    <property type="entry name" value="SUBTILASE"/>
    <property type="match status" value="1"/>
</dbReference>